<sequence length="74" mass="7604">MQTVTSDSVITLDADADYSGAAEGNTDFDAALEETELRCGGCSGLRGRGDVASLAEVEDLVVDSLTTSCSVVNE</sequence>
<accession>A0ABR2VUR0</accession>
<dbReference type="EMBL" id="JASJQH010007721">
    <property type="protein sequence ID" value="KAK9702485.1"/>
    <property type="molecule type" value="Genomic_DNA"/>
</dbReference>
<dbReference type="Proteomes" id="UP001479436">
    <property type="component" value="Unassembled WGS sequence"/>
</dbReference>
<proteinExistence type="predicted"/>
<keyword evidence="2" id="KW-1185">Reference proteome</keyword>
<name>A0ABR2VUR0_9FUNG</name>
<organism evidence="1 2">
    <name type="scientific">Basidiobolus ranarum</name>
    <dbReference type="NCBI Taxonomy" id="34480"/>
    <lineage>
        <taxon>Eukaryota</taxon>
        <taxon>Fungi</taxon>
        <taxon>Fungi incertae sedis</taxon>
        <taxon>Zoopagomycota</taxon>
        <taxon>Entomophthoromycotina</taxon>
        <taxon>Basidiobolomycetes</taxon>
        <taxon>Basidiobolales</taxon>
        <taxon>Basidiobolaceae</taxon>
        <taxon>Basidiobolus</taxon>
    </lineage>
</organism>
<evidence type="ECO:0000313" key="2">
    <source>
        <dbReference type="Proteomes" id="UP001479436"/>
    </source>
</evidence>
<reference evidence="1 2" key="1">
    <citation type="submission" date="2023-04" db="EMBL/GenBank/DDBJ databases">
        <title>Genome of Basidiobolus ranarum AG-B5.</title>
        <authorList>
            <person name="Stajich J.E."/>
            <person name="Carter-House D."/>
            <person name="Gryganskyi A."/>
        </authorList>
    </citation>
    <scope>NUCLEOTIDE SEQUENCE [LARGE SCALE GENOMIC DNA]</scope>
    <source>
        <strain evidence="1 2">AG-B5</strain>
    </source>
</reference>
<gene>
    <name evidence="1" type="ORF">K7432_011226</name>
</gene>
<protein>
    <submittedName>
        <fullName evidence="1">Uncharacterized protein</fullName>
    </submittedName>
</protein>
<comment type="caution">
    <text evidence="1">The sequence shown here is derived from an EMBL/GenBank/DDBJ whole genome shotgun (WGS) entry which is preliminary data.</text>
</comment>
<evidence type="ECO:0000313" key="1">
    <source>
        <dbReference type="EMBL" id="KAK9702485.1"/>
    </source>
</evidence>